<dbReference type="Proteomes" id="UP000248783">
    <property type="component" value="Unassembled WGS sequence"/>
</dbReference>
<dbReference type="Pfam" id="PF12146">
    <property type="entry name" value="Hydrolase_4"/>
    <property type="match status" value="1"/>
</dbReference>
<gene>
    <name evidence="3" type="ORF">DNL40_08180</name>
</gene>
<dbReference type="SUPFAM" id="SSF53474">
    <property type="entry name" value="alpha/beta-Hydrolases"/>
    <property type="match status" value="1"/>
</dbReference>
<evidence type="ECO:0000313" key="3">
    <source>
        <dbReference type="EMBL" id="PZR53472.1"/>
    </source>
</evidence>
<dbReference type="InterPro" id="IPR051044">
    <property type="entry name" value="MAG_DAG_Lipase"/>
</dbReference>
<evidence type="ECO:0000313" key="4">
    <source>
        <dbReference type="Proteomes" id="UP000248783"/>
    </source>
</evidence>
<accession>A0A2W5WRF3</accession>
<reference evidence="3 4" key="1">
    <citation type="submission" date="2018-06" db="EMBL/GenBank/DDBJ databases">
        <title>Whole genome sequencing of a novel hydrocarbon degrading bacterial strain, PW21 isolated from oil contaminated produced water sample.</title>
        <authorList>
            <person name="Nagkirti P."/>
            <person name="Shaikh A."/>
            <person name="Gowdaman V."/>
            <person name="Engineer A.E."/>
            <person name="Dagar S."/>
            <person name="Dhakephalkar P.K."/>
        </authorList>
    </citation>
    <scope>NUCLEOTIDE SEQUENCE [LARGE SCALE GENOMIC DNA]</scope>
    <source>
        <strain evidence="3 4">PW21</strain>
    </source>
</reference>
<protein>
    <submittedName>
        <fullName evidence="3">Alpha/beta hydrolase</fullName>
    </submittedName>
</protein>
<organism evidence="3 4">
    <name type="scientific">Xylanimonas oleitrophica</name>
    <dbReference type="NCBI Taxonomy" id="2607479"/>
    <lineage>
        <taxon>Bacteria</taxon>
        <taxon>Bacillati</taxon>
        <taxon>Actinomycetota</taxon>
        <taxon>Actinomycetes</taxon>
        <taxon>Micrococcales</taxon>
        <taxon>Promicromonosporaceae</taxon>
        <taxon>Xylanimonas</taxon>
    </lineage>
</organism>
<dbReference type="EMBL" id="QKWH01000004">
    <property type="protein sequence ID" value="PZR53472.1"/>
    <property type="molecule type" value="Genomic_DNA"/>
</dbReference>
<sequence length="352" mass="37432">MTGTGWRPDVLGAGFEQRTLLLPGGAEATLVRHVPSTPPAPGSAPGPGHARPGTAGEAPRRVAVLYVHGFVDYFFHPHLADALAAAGHAFYAVDLRGYGRSMDAHTAAGLDPNVVPDLALHAQDLDAAAAAVRAAGHDRLVVLGHSTGGLVATLWAAARRGRADALVLNSPWFDLNASWFLRGPATRVIDVVGRVAPRLTVGGLHPHYGRALHASTGGEWEFDLAWKPAEGFPVRAGWFRSVRAAHRRVNRGVDVGVPALVLASARSGPNTVHHPELLSTDSVLDVEHIRRGAARIGDDVLFVPIEGGAHDLALSPRPAREEYLRTVVAWLEDRFGDRPDAAEAHSSRAGRR</sequence>
<dbReference type="AlphaFoldDB" id="A0A2W5WRF3"/>
<dbReference type="RefSeq" id="WP_111250751.1">
    <property type="nucleotide sequence ID" value="NZ_QKWH01000004.1"/>
</dbReference>
<feature type="domain" description="Serine aminopeptidase S33" evidence="2">
    <location>
        <begin position="60"/>
        <end position="264"/>
    </location>
</feature>
<dbReference type="InterPro" id="IPR022742">
    <property type="entry name" value="Hydrolase_4"/>
</dbReference>
<name>A0A2W5WRF3_9MICO</name>
<evidence type="ECO:0000259" key="2">
    <source>
        <dbReference type="Pfam" id="PF12146"/>
    </source>
</evidence>
<dbReference type="GO" id="GO:0016787">
    <property type="term" value="F:hydrolase activity"/>
    <property type="evidence" value="ECO:0007669"/>
    <property type="project" value="UniProtKB-KW"/>
</dbReference>
<evidence type="ECO:0000256" key="1">
    <source>
        <dbReference type="SAM" id="MobiDB-lite"/>
    </source>
</evidence>
<dbReference type="InterPro" id="IPR029058">
    <property type="entry name" value="AB_hydrolase_fold"/>
</dbReference>
<keyword evidence="3" id="KW-0378">Hydrolase</keyword>
<comment type="caution">
    <text evidence="3">The sequence shown here is derived from an EMBL/GenBank/DDBJ whole genome shotgun (WGS) entry which is preliminary data.</text>
</comment>
<feature type="region of interest" description="Disordered" evidence="1">
    <location>
        <begin position="31"/>
        <end position="55"/>
    </location>
</feature>
<dbReference type="Gene3D" id="3.40.50.1820">
    <property type="entry name" value="alpha/beta hydrolase"/>
    <property type="match status" value="1"/>
</dbReference>
<keyword evidence="4" id="KW-1185">Reference proteome</keyword>
<proteinExistence type="predicted"/>
<dbReference type="PANTHER" id="PTHR11614">
    <property type="entry name" value="PHOSPHOLIPASE-RELATED"/>
    <property type="match status" value="1"/>
</dbReference>